<dbReference type="InterPro" id="IPR001173">
    <property type="entry name" value="Glyco_trans_2-like"/>
</dbReference>
<evidence type="ECO:0000256" key="5">
    <source>
        <dbReference type="ARBA" id="ARBA00022985"/>
    </source>
</evidence>
<dbReference type="EMBL" id="QICM01000004">
    <property type="protein sequence ID" value="PXV68661.1"/>
    <property type="molecule type" value="Genomic_DNA"/>
</dbReference>
<dbReference type="RefSeq" id="WP_073159917.1">
    <property type="nucleotide sequence ID" value="NZ_FMYT01000006.1"/>
</dbReference>
<dbReference type="EMBL" id="FNEH01000011">
    <property type="protein sequence ID" value="SDI67074.1"/>
    <property type="molecule type" value="Genomic_DNA"/>
</dbReference>
<dbReference type="InterPro" id="IPR050256">
    <property type="entry name" value="Glycosyltransferase_2"/>
</dbReference>
<evidence type="ECO:0000259" key="8">
    <source>
        <dbReference type="Pfam" id="PF00535"/>
    </source>
</evidence>
<evidence type="ECO:0000313" key="10">
    <source>
        <dbReference type="EMBL" id="SDC42238.1"/>
    </source>
</evidence>
<evidence type="ECO:0000313" key="12">
    <source>
        <dbReference type="EMBL" id="TDS30677.1"/>
    </source>
</evidence>
<dbReference type="Proteomes" id="UP000295758">
    <property type="component" value="Unassembled WGS sequence"/>
</dbReference>
<keyword evidence="1" id="KW-1003">Cell membrane</keyword>
<dbReference type="EMBL" id="SOAA01000014">
    <property type="protein sequence ID" value="TDS30677.1"/>
    <property type="molecule type" value="Genomic_DNA"/>
</dbReference>
<evidence type="ECO:0000313" key="15">
    <source>
        <dbReference type="Proteomes" id="UP000247389"/>
    </source>
</evidence>
<keyword evidence="7" id="KW-0472">Membrane</keyword>
<reference evidence="9 15" key="3">
    <citation type="submission" date="2018-04" db="EMBL/GenBank/DDBJ databases">
        <title>Subsurface microbial communities from deep shales in Ohio and West Virginia, USA.</title>
        <authorList>
            <person name="Wrighton K."/>
        </authorList>
    </citation>
    <scope>NUCLEOTIDE SEQUENCE [LARGE SCALE GENOMIC DNA]</scope>
    <source>
        <strain evidence="13 16">DSMZ 11287</strain>
        <strain evidence="9 15">MSL28</strain>
    </source>
</reference>
<dbReference type="Pfam" id="PF00535">
    <property type="entry name" value="Glycos_transf_2"/>
    <property type="match status" value="1"/>
</dbReference>
<evidence type="ECO:0000256" key="4">
    <source>
        <dbReference type="ARBA" id="ARBA00022692"/>
    </source>
</evidence>
<evidence type="ECO:0000256" key="7">
    <source>
        <dbReference type="ARBA" id="ARBA00023136"/>
    </source>
</evidence>
<dbReference type="EMBL" id="FMYT01000006">
    <property type="protein sequence ID" value="SDC42238.1"/>
    <property type="molecule type" value="Genomic_DNA"/>
</dbReference>
<proteinExistence type="predicted"/>
<keyword evidence="2" id="KW-0328">Glycosyltransferase</keyword>
<reference evidence="12 17" key="4">
    <citation type="submission" date="2019-03" db="EMBL/GenBank/DDBJ databases">
        <title>Deep subsurface shale carbon reservoir microbial communities from Ohio and West Virginia, USA.</title>
        <authorList>
            <person name="Wrighton K."/>
        </authorList>
    </citation>
    <scope>NUCLEOTIDE SEQUENCE [LARGE SCALE GENOMIC DNA]</scope>
    <source>
        <strain evidence="12 17">UTICA-S4D12</strain>
    </source>
</reference>
<dbReference type="Proteomes" id="UP000324896">
    <property type="component" value="Unassembled WGS sequence"/>
</dbReference>
<gene>
    <name evidence="12" type="ORF">BY453_11419</name>
    <name evidence="13" type="ORF">C7954_1396</name>
    <name evidence="9" type="ORF">C8C78_10448</name>
    <name evidence="10" type="ORF">SAMN04488597_10647</name>
    <name evidence="11" type="ORF">SAMN04515654_11146</name>
</gene>
<dbReference type="EMBL" id="SOEF01000039">
    <property type="protein sequence ID" value="TDX37687.1"/>
    <property type="molecule type" value="Genomic_DNA"/>
</dbReference>
<accession>A0A1G6LG34</accession>
<evidence type="ECO:0000313" key="14">
    <source>
        <dbReference type="Proteomes" id="UP000198945"/>
    </source>
</evidence>
<sequence>MKKNKYDFSIVVPVYNELKNLSPLTESIIEELGSENLDYQIIYVDDGSQDGSSKKIDELASEIEILSAVHFKENNGQTAAFLAGFREAEGEYIITLDADLQVRPEDIFKMLPYLKEYDMVVGKRVNRNDGIVKKISSLIANGVRNFITGEEITDTGCPLKIFKNEIHKEFYPFKGMHRFYPTLARMNKYRVKEVAVNHYPRKYGESKYGVNNRMWRGLLDTLVMRWMKKRIINYTIKRD</sequence>
<reference evidence="10 18" key="1">
    <citation type="submission" date="2016-10" db="EMBL/GenBank/DDBJ databases">
        <authorList>
            <person name="Varghese N."/>
            <person name="Submissions S."/>
        </authorList>
    </citation>
    <scope>NUCLEOTIDE SEQUENCE [LARGE SCALE GENOMIC DNA]</scope>
    <source>
        <strain evidence="10 18">WG10</strain>
    </source>
</reference>
<reference evidence="11 14" key="2">
    <citation type="submission" date="2016-10" db="EMBL/GenBank/DDBJ databases">
        <authorList>
            <person name="de Groot N.N."/>
        </authorList>
    </citation>
    <scope>NUCLEOTIDE SEQUENCE [LARGE SCALE GENOMIC DNA]</scope>
    <source>
        <strain evidence="11 14">WG7</strain>
    </source>
</reference>
<dbReference type="GeneID" id="57013753"/>
<evidence type="ECO:0000313" key="18">
    <source>
        <dbReference type="Proteomes" id="UP000324896"/>
    </source>
</evidence>
<evidence type="ECO:0000256" key="2">
    <source>
        <dbReference type="ARBA" id="ARBA00022676"/>
    </source>
</evidence>
<evidence type="ECO:0000313" key="17">
    <source>
        <dbReference type="Proteomes" id="UP000295758"/>
    </source>
</evidence>
<dbReference type="InterPro" id="IPR029044">
    <property type="entry name" value="Nucleotide-diphossugar_trans"/>
</dbReference>
<keyword evidence="4" id="KW-0812">Transmembrane</keyword>
<dbReference type="PANTHER" id="PTHR48090:SF3">
    <property type="entry name" value="UNDECAPRENYL-PHOSPHATE 4-DEOXY-4-FORMAMIDO-L-ARABINOSE TRANSFERASE"/>
    <property type="match status" value="1"/>
</dbReference>
<dbReference type="OrthoDB" id="9810303at2"/>
<dbReference type="Proteomes" id="UP000295472">
    <property type="component" value="Unassembled WGS sequence"/>
</dbReference>
<keyword evidence="5" id="KW-0448">Lipopolysaccharide biosynthesis</keyword>
<keyword evidence="6" id="KW-1133">Transmembrane helix</keyword>
<feature type="domain" description="Glycosyltransferase 2-like" evidence="8">
    <location>
        <begin position="9"/>
        <end position="168"/>
    </location>
</feature>
<dbReference type="PANTHER" id="PTHR48090">
    <property type="entry name" value="UNDECAPRENYL-PHOSPHATE 4-DEOXY-4-FORMAMIDO-L-ARABINOSE TRANSFERASE-RELATED"/>
    <property type="match status" value="1"/>
</dbReference>
<evidence type="ECO:0000313" key="16">
    <source>
        <dbReference type="Proteomes" id="UP000295472"/>
    </source>
</evidence>
<evidence type="ECO:0000313" key="11">
    <source>
        <dbReference type="EMBL" id="SDI67074.1"/>
    </source>
</evidence>
<organism evidence="10 18">
    <name type="scientific">Halanaerobium congolense</name>
    <dbReference type="NCBI Taxonomy" id="54121"/>
    <lineage>
        <taxon>Bacteria</taxon>
        <taxon>Bacillati</taxon>
        <taxon>Bacillota</taxon>
        <taxon>Clostridia</taxon>
        <taxon>Halanaerobiales</taxon>
        <taxon>Halanaerobiaceae</taxon>
        <taxon>Halanaerobium</taxon>
    </lineage>
</organism>
<evidence type="ECO:0000256" key="6">
    <source>
        <dbReference type="ARBA" id="ARBA00022989"/>
    </source>
</evidence>
<evidence type="ECO:0000313" key="9">
    <source>
        <dbReference type="EMBL" id="PXV68661.1"/>
    </source>
</evidence>
<dbReference type="AlphaFoldDB" id="A0A1G6LG34"/>
<dbReference type="Proteomes" id="UP000198945">
    <property type="component" value="Unassembled WGS sequence"/>
</dbReference>
<keyword evidence="3 10" id="KW-0808">Transferase</keyword>
<dbReference type="SUPFAM" id="SSF53448">
    <property type="entry name" value="Nucleotide-diphospho-sugar transferases"/>
    <property type="match status" value="1"/>
</dbReference>
<evidence type="ECO:0000313" key="13">
    <source>
        <dbReference type="EMBL" id="TDX37687.1"/>
    </source>
</evidence>
<dbReference type="Proteomes" id="UP000247389">
    <property type="component" value="Unassembled WGS sequence"/>
</dbReference>
<dbReference type="CDD" id="cd04187">
    <property type="entry name" value="DPM1_like_bac"/>
    <property type="match status" value="1"/>
</dbReference>
<dbReference type="GO" id="GO:0005886">
    <property type="term" value="C:plasma membrane"/>
    <property type="evidence" value="ECO:0007669"/>
    <property type="project" value="TreeGrafter"/>
</dbReference>
<protein>
    <submittedName>
        <fullName evidence="9">Glycosyltransferase involved in cell wall biosynthesis</fullName>
    </submittedName>
    <submittedName>
        <fullName evidence="10">Glycosyltransferase involved in cell wall bisynthesis</fullName>
    </submittedName>
</protein>
<evidence type="ECO:0000256" key="1">
    <source>
        <dbReference type="ARBA" id="ARBA00022475"/>
    </source>
</evidence>
<evidence type="ECO:0000256" key="3">
    <source>
        <dbReference type="ARBA" id="ARBA00022679"/>
    </source>
</evidence>
<dbReference type="Gene3D" id="3.90.550.10">
    <property type="entry name" value="Spore Coat Polysaccharide Biosynthesis Protein SpsA, Chain A"/>
    <property type="match status" value="1"/>
</dbReference>
<dbReference type="GO" id="GO:0009103">
    <property type="term" value="P:lipopolysaccharide biosynthetic process"/>
    <property type="evidence" value="ECO:0007669"/>
    <property type="project" value="UniProtKB-KW"/>
</dbReference>
<dbReference type="GO" id="GO:0099621">
    <property type="term" value="F:undecaprenyl-phosphate 4-deoxy-4-formamido-L-arabinose transferase activity"/>
    <property type="evidence" value="ECO:0007669"/>
    <property type="project" value="TreeGrafter"/>
</dbReference>
<dbReference type="STRING" id="54121.SAMN04515653_12219"/>
<name>A0A1G6LG34_9FIRM</name>